<feature type="transmembrane region" description="Helical" evidence="1">
    <location>
        <begin position="187"/>
        <end position="210"/>
    </location>
</feature>
<dbReference type="AlphaFoldDB" id="A0A918UBV5"/>
<keyword evidence="1" id="KW-1133">Transmembrane helix</keyword>
<comment type="caution">
    <text evidence="2">The sequence shown here is derived from an EMBL/GenBank/DDBJ whole genome shotgun (WGS) entry which is preliminary data.</text>
</comment>
<feature type="transmembrane region" description="Helical" evidence="1">
    <location>
        <begin position="222"/>
        <end position="240"/>
    </location>
</feature>
<evidence type="ECO:0000313" key="3">
    <source>
        <dbReference type="Proteomes" id="UP000645257"/>
    </source>
</evidence>
<sequence length="418" mass="43947">MQAWLSYDSAPPLRLPLPFFLVAPVWLMATGATLLFMPADGATPYHPIALAVTHMLALGVLGNVMLGALLQILAVVSGVAYRRPAMLFHLVFWPLQAGTTALCSAFLLGFSPALFRLAGLCLGLALPICAAYCLGLLARSPARDVTTKGIAGALAGLIAAAGLGIAMTGVLGAGWPLPLLTLRDAHVVLATGGWLSLLIMAVSFTVIPMFQITPSYPLRWQRLSLAASWIALGVSVVAQARGGSPLAGVLAPALPLGTHAALTLRRLHRSRRPGDPGRLVWMVAMAAQLLGLACAAYGILRTDASPYWMAAGWATLAGLGLGAVLGMLYKIVPFLFWLHLKRHATSGTRPPSMHEILPERNLRIMASLHAAALLSGFAVLSGFAAPWIAGASLLLLGIRFGADMACATSRYHANRVGR</sequence>
<protein>
    <submittedName>
        <fullName evidence="2">Uncharacterized protein</fullName>
    </submittedName>
</protein>
<reference evidence="2" key="1">
    <citation type="journal article" date="2014" name="Int. J. Syst. Evol. Microbiol.">
        <title>Complete genome sequence of Corynebacterium casei LMG S-19264T (=DSM 44701T), isolated from a smear-ripened cheese.</title>
        <authorList>
            <consortium name="US DOE Joint Genome Institute (JGI-PGF)"/>
            <person name="Walter F."/>
            <person name="Albersmeier A."/>
            <person name="Kalinowski J."/>
            <person name="Ruckert C."/>
        </authorList>
    </citation>
    <scope>NUCLEOTIDE SEQUENCE</scope>
    <source>
        <strain evidence="2">KCTC 32182</strain>
    </source>
</reference>
<name>A0A918UBV5_9NEIS</name>
<evidence type="ECO:0000313" key="2">
    <source>
        <dbReference type="EMBL" id="GGY25267.1"/>
    </source>
</evidence>
<dbReference type="Proteomes" id="UP000645257">
    <property type="component" value="Unassembled WGS sequence"/>
</dbReference>
<dbReference type="RefSeq" id="WP_189535994.1">
    <property type="nucleotide sequence ID" value="NZ_BMYX01000021.1"/>
</dbReference>
<organism evidence="2 3">
    <name type="scientific">Paludibacterium paludis</name>
    <dbReference type="NCBI Taxonomy" id="1225769"/>
    <lineage>
        <taxon>Bacteria</taxon>
        <taxon>Pseudomonadati</taxon>
        <taxon>Pseudomonadota</taxon>
        <taxon>Betaproteobacteria</taxon>
        <taxon>Neisseriales</taxon>
        <taxon>Chromobacteriaceae</taxon>
        <taxon>Paludibacterium</taxon>
    </lineage>
</organism>
<keyword evidence="1" id="KW-0472">Membrane</keyword>
<keyword evidence="3" id="KW-1185">Reference proteome</keyword>
<feature type="transmembrane region" description="Helical" evidence="1">
    <location>
        <begin position="15"/>
        <end position="36"/>
    </location>
</feature>
<dbReference type="EMBL" id="BMYX01000021">
    <property type="protein sequence ID" value="GGY25267.1"/>
    <property type="molecule type" value="Genomic_DNA"/>
</dbReference>
<proteinExistence type="predicted"/>
<evidence type="ECO:0000256" key="1">
    <source>
        <dbReference type="SAM" id="Phobius"/>
    </source>
</evidence>
<feature type="transmembrane region" description="Helical" evidence="1">
    <location>
        <begin position="312"/>
        <end position="340"/>
    </location>
</feature>
<feature type="transmembrane region" description="Helical" evidence="1">
    <location>
        <begin position="114"/>
        <end position="138"/>
    </location>
</feature>
<keyword evidence="1" id="KW-0812">Transmembrane</keyword>
<gene>
    <name evidence="2" type="ORF">GCM10011289_31040</name>
</gene>
<feature type="transmembrane region" description="Helical" evidence="1">
    <location>
        <begin position="48"/>
        <end position="75"/>
    </location>
</feature>
<reference evidence="2" key="2">
    <citation type="submission" date="2020-09" db="EMBL/GenBank/DDBJ databases">
        <authorList>
            <person name="Sun Q."/>
            <person name="Kim S."/>
        </authorList>
    </citation>
    <scope>NUCLEOTIDE SEQUENCE</scope>
    <source>
        <strain evidence="2">KCTC 32182</strain>
    </source>
</reference>
<feature type="transmembrane region" description="Helical" evidence="1">
    <location>
        <begin position="150"/>
        <end position="175"/>
    </location>
</feature>
<accession>A0A918UBV5</accession>
<feature type="transmembrane region" description="Helical" evidence="1">
    <location>
        <begin position="384"/>
        <end position="402"/>
    </location>
</feature>
<feature type="transmembrane region" description="Helical" evidence="1">
    <location>
        <begin position="279"/>
        <end position="300"/>
    </location>
</feature>
<feature type="transmembrane region" description="Helical" evidence="1">
    <location>
        <begin position="87"/>
        <end position="108"/>
    </location>
</feature>